<evidence type="ECO:0000313" key="3">
    <source>
        <dbReference type="Proteomes" id="UP000003874"/>
    </source>
</evidence>
<reference evidence="2 3" key="1">
    <citation type="submission" date="2010-12" db="EMBL/GenBank/DDBJ databases">
        <authorList>
            <person name="Muzny D."/>
            <person name="Qin X."/>
            <person name="Deng J."/>
            <person name="Jiang H."/>
            <person name="Liu Y."/>
            <person name="Qu J."/>
            <person name="Song X.-Z."/>
            <person name="Zhang L."/>
            <person name="Thornton R."/>
            <person name="Coyle M."/>
            <person name="Francisco L."/>
            <person name="Jackson L."/>
            <person name="Javaid M."/>
            <person name="Korchina V."/>
            <person name="Kovar C."/>
            <person name="Mata R."/>
            <person name="Mathew T."/>
            <person name="Ngo R."/>
            <person name="Nguyen L."/>
            <person name="Nguyen N."/>
            <person name="Okwuonu G."/>
            <person name="Ongeri F."/>
            <person name="Pham C."/>
            <person name="Simmons D."/>
            <person name="Wilczek-Boney K."/>
            <person name="Hale W."/>
            <person name="Jakkamsetti A."/>
            <person name="Pham P."/>
            <person name="Ruth R."/>
            <person name="San Lucas F."/>
            <person name="Warren J."/>
            <person name="Zhang J."/>
            <person name="Zhao Z."/>
            <person name="Zhou C."/>
            <person name="Zhu D."/>
            <person name="Lee S."/>
            <person name="Bess C."/>
            <person name="Blankenburg K."/>
            <person name="Forbes L."/>
            <person name="Fu Q."/>
            <person name="Gubbala S."/>
            <person name="Hirani K."/>
            <person name="Jayaseelan J.C."/>
            <person name="Lara F."/>
            <person name="Munidasa M."/>
            <person name="Palculict T."/>
            <person name="Patil S."/>
            <person name="Pu L.-L."/>
            <person name="Saada N."/>
            <person name="Tang L."/>
            <person name="Weissenberger G."/>
            <person name="Zhu Y."/>
            <person name="Hemphill L."/>
            <person name="Shang Y."/>
            <person name="Youmans B."/>
            <person name="Ayvaz T."/>
            <person name="Ross M."/>
            <person name="Santibanez J."/>
            <person name="Aqrawi P."/>
            <person name="Gross S."/>
            <person name="Joshi V."/>
            <person name="Fowler G."/>
            <person name="Nazareth L."/>
            <person name="Reid J."/>
            <person name="Worley K."/>
            <person name="Petrosino J."/>
            <person name="Highlander S."/>
            <person name="Gibbs R."/>
        </authorList>
    </citation>
    <scope>NUCLEOTIDE SEQUENCE [LARGE SCALE GENOMIC DNA]</scope>
    <source>
        <strain evidence="2 3">DSM 15606</strain>
    </source>
</reference>
<accession>E6MSQ6</accession>
<organism evidence="2 3">
    <name type="scientific">Segatella salivae DSM 15606</name>
    <dbReference type="NCBI Taxonomy" id="888832"/>
    <lineage>
        <taxon>Bacteria</taxon>
        <taxon>Pseudomonadati</taxon>
        <taxon>Bacteroidota</taxon>
        <taxon>Bacteroidia</taxon>
        <taxon>Bacteroidales</taxon>
        <taxon>Prevotellaceae</taxon>
        <taxon>Segatella</taxon>
    </lineage>
</organism>
<keyword evidence="3" id="KW-1185">Reference proteome</keyword>
<evidence type="ECO:0000313" key="2">
    <source>
        <dbReference type="EMBL" id="EFV03328.1"/>
    </source>
</evidence>
<dbReference type="HOGENOM" id="CLU_2131203_0_0_10"/>
<protein>
    <recommendedName>
        <fullName evidence="4">Lipocalin-like domain-containing protein</fullName>
    </recommendedName>
</protein>
<dbReference type="EMBL" id="AEQO01000194">
    <property type="protein sequence ID" value="EFV03328.1"/>
    <property type="molecule type" value="Genomic_DNA"/>
</dbReference>
<gene>
    <name evidence="2" type="ORF">HMPREF9420_2524</name>
</gene>
<keyword evidence="1" id="KW-0812">Transmembrane</keyword>
<sequence length="136" mass="15457">MRQKLALFEKINYICRTNKKLGVMKKHVLILLAIVGIIYACMAFSNDDNAPSSLDGTAWASPQKSDGVKILTFREKDFSCTMFNNNKSGVENGAYKYNAPKVTLTYKVRGTDKHKVVEGYIKDNKLTFDNFVYTRQ</sequence>
<feature type="transmembrane region" description="Helical" evidence="1">
    <location>
        <begin position="28"/>
        <end position="45"/>
    </location>
</feature>
<evidence type="ECO:0008006" key="4">
    <source>
        <dbReference type="Google" id="ProtNLM"/>
    </source>
</evidence>
<keyword evidence="1" id="KW-0472">Membrane</keyword>
<dbReference type="STRING" id="888832.HMPREF9420_2524"/>
<dbReference type="Proteomes" id="UP000003874">
    <property type="component" value="Unassembled WGS sequence"/>
</dbReference>
<comment type="caution">
    <text evidence="2">The sequence shown here is derived from an EMBL/GenBank/DDBJ whole genome shotgun (WGS) entry which is preliminary data.</text>
</comment>
<evidence type="ECO:0000256" key="1">
    <source>
        <dbReference type="SAM" id="Phobius"/>
    </source>
</evidence>
<keyword evidence="1" id="KW-1133">Transmembrane helix</keyword>
<proteinExistence type="predicted"/>
<name>E6MSQ6_9BACT</name>
<dbReference type="AlphaFoldDB" id="E6MSQ6"/>